<dbReference type="InterPro" id="IPR050352">
    <property type="entry name" value="ABCG_transporters"/>
</dbReference>
<dbReference type="Pfam" id="PF00005">
    <property type="entry name" value="ABC_tran"/>
    <property type="match status" value="1"/>
</dbReference>
<keyword evidence="5" id="KW-0067">ATP-binding</keyword>
<dbReference type="Gene3D" id="3.40.50.300">
    <property type="entry name" value="P-loop containing nucleotide triphosphate hydrolases"/>
    <property type="match status" value="1"/>
</dbReference>
<dbReference type="GO" id="GO:0140359">
    <property type="term" value="F:ABC-type transporter activity"/>
    <property type="evidence" value="ECO:0007669"/>
    <property type="project" value="InterPro"/>
</dbReference>
<dbReference type="SMART" id="SM00382">
    <property type="entry name" value="AAA"/>
    <property type="match status" value="1"/>
</dbReference>
<dbReference type="Proteomes" id="UP001212841">
    <property type="component" value="Unassembled WGS sequence"/>
</dbReference>
<evidence type="ECO:0000256" key="2">
    <source>
        <dbReference type="ARBA" id="ARBA00022448"/>
    </source>
</evidence>
<comment type="subcellular location">
    <subcellularLocation>
        <location evidence="1">Membrane</location>
        <topology evidence="1">Multi-pass membrane protein</topology>
    </subcellularLocation>
</comment>
<dbReference type="Pfam" id="PF19055">
    <property type="entry name" value="ABC2_membrane_7"/>
    <property type="match status" value="1"/>
</dbReference>
<feature type="transmembrane region" description="Helical" evidence="8">
    <location>
        <begin position="117"/>
        <end position="138"/>
    </location>
</feature>
<dbReference type="InterPro" id="IPR043926">
    <property type="entry name" value="ABCG_dom"/>
</dbReference>
<accession>A0AAD5S6A5</accession>
<feature type="transmembrane region" description="Helical" evidence="8">
    <location>
        <begin position="684"/>
        <end position="709"/>
    </location>
</feature>
<evidence type="ECO:0000313" key="11">
    <source>
        <dbReference type="Proteomes" id="UP001212841"/>
    </source>
</evidence>
<evidence type="ECO:0000256" key="7">
    <source>
        <dbReference type="ARBA" id="ARBA00023136"/>
    </source>
</evidence>
<dbReference type="InterPro" id="IPR003439">
    <property type="entry name" value="ABC_transporter-like_ATP-bd"/>
</dbReference>
<evidence type="ECO:0000256" key="8">
    <source>
        <dbReference type="SAM" id="Phobius"/>
    </source>
</evidence>
<reference evidence="10" key="1">
    <citation type="submission" date="2020-05" db="EMBL/GenBank/DDBJ databases">
        <title>Phylogenomic resolution of chytrid fungi.</title>
        <authorList>
            <person name="Stajich J.E."/>
            <person name="Amses K."/>
            <person name="Simmons R."/>
            <person name="Seto K."/>
            <person name="Myers J."/>
            <person name="Bonds A."/>
            <person name="Quandt C.A."/>
            <person name="Barry K."/>
            <person name="Liu P."/>
            <person name="Grigoriev I."/>
            <person name="Longcore J.E."/>
            <person name="James T.Y."/>
        </authorList>
    </citation>
    <scope>NUCLEOTIDE SEQUENCE</scope>
    <source>
        <strain evidence="10">JEL0318</strain>
    </source>
</reference>
<keyword evidence="3 8" id="KW-0812">Transmembrane</keyword>
<feature type="transmembrane region" description="Helical" evidence="8">
    <location>
        <begin position="823"/>
        <end position="844"/>
    </location>
</feature>
<keyword evidence="2" id="KW-0813">Transport</keyword>
<dbReference type="AlphaFoldDB" id="A0AAD5S6A5"/>
<evidence type="ECO:0000259" key="9">
    <source>
        <dbReference type="PROSITE" id="PS50893"/>
    </source>
</evidence>
<proteinExistence type="predicted"/>
<keyword evidence="6 8" id="KW-1133">Transmembrane helix</keyword>
<dbReference type="InterPro" id="IPR027417">
    <property type="entry name" value="P-loop_NTPase"/>
</dbReference>
<dbReference type="GO" id="GO:0016887">
    <property type="term" value="F:ATP hydrolysis activity"/>
    <property type="evidence" value="ECO:0007669"/>
    <property type="project" value="InterPro"/>
</dbReference>
<dbReference type="GO" id="GO:0005524">
    <property type="term" value="F:ATP binding"/>
    <property type="evidence" value="ECO:0007669"/>
    <property type="project" value="UniProtKB-KW"/>
</dbReference>
<evidence type="ECO:0000313" key="10">
    <source>
        <dbReference type="EMBL" id="KAJ3047500.1"/>
    </source>
</evidence>
<dbReference type="FunFam" id="3.40.50.300:FF:000367">
    <property type="entry name" value="ABC transporter G family member 24"/>
    <property type="match status" value="1"/>
</dbReference>
<evidence type="ECO:0000256" key="1">
    <source>
        <dbReference type="ARBA" id="ARBA00004141"/>
    </source>
</evidence>
<feature type="domain" description="ABC transporter" evidence="9">
    <location>
        <begin position="233"/>
        <end position="475"/>
    </location>
</feature>
<name>A0AAD5S6A5_9FUNG</name>
<evidence type="ECO:0000256" key="6">
    <source>
        <dbReference type="ARBA" id="ARBA00022989"/>
    </source>
</evidence>
<dbReference type="CDD" id="cd03213">
    <property type="entry name" value="ABCG_EPDR"/>
    <property type="match status" value="1"/>
</dbReference>
<evidence type="ECO:0000256" key="3">
    <source>
        <dbReference type="ARBA" id="ARBA00022692"/>
    </source>
</evidence>
<keyword evidence="4" id="KW-0547">Nucleotide-binding</keyword>
<organism evidence="10 11">
    <name type="scientific">Rhizophlyctis rosea</name>
    <dbReference type="NCBI Taxonomy" id="64517"/>
    <lineage>
        <taxon>Eukaryota</taxon>
        <taxon>Fungi</taxon>
        <taxon>Fungi incertae sedis</taxon>
        <taxon>Chytridiomycota</taxon>
        <taxon>Chytridiomycota incertae sedis</taxon>
        <taxon>Chytridiomycetes</taxon>
        <taxon>Rhizophlyctidales</taxon>
        <taxon>Rhizophlyctidaceae</taxon>
        <taxon>Rhizophlyctis</taxon>
    </lineage>
</organism>
<evidence type="ECO:0000256" key="4">
    <source>
        <dbReference type="ARBA" id="ARBA00022741"/>
    </source>
</evidence>
<dbReference type="InterPro" id="IPR017871">
    <property type="entry name" value="ABC_transporter-like_CS"/>
</dbReference>
<dbReference type="EMBL" id="JADGJD010000950">
    <property type="protein sequence ID" value="KAJ3047500.1"/>
    <property type="molecule type" value="Genomic_DNA"/>
</dbReference>
<dbReference type="PANTHER" id="PTHR48041">
    <property type="entry name" value="ABC TRANSPORTER G FAMILY MEMBER 28"/>
    <property type="match status" value="1"/>
</dbReference>
<sequence length="850" mass="92632">MASNNRAQCLQPGAVAFPLQASHICAPGFFCPNSTDAGLPPMICTATQECAYRRLKGADCVPQGTLEPLICKSGHYCPDQFRQIPCPPGHRCPTGSTSPIKCAPLSSCRGGGAHQSYWGGLAITAILDVLLILAIVCIKLRERRLMNAAAQHAPVTVISDLDSHPKEKDVEDATNTHHVGGSDDINVVDNATDVDDSPDAPLNTSLLLTAFNRGLGSESAKKAEEARPIRVDFKFEDLGLKLGKKAGGKEILKGVSGEIRSGRLTAIMGPSGAGKTTFMNVLMGKVSRTGGTLFINGREAEMHTYKKIIGYVPQDDVMLRDLTVRENILHSARIRLPASWSSQDVNDYVDAVISALNLTHVQHTLIGDETTRGISGGQRKRVNIALELSAVPLALFLDEPTSGLDSTAALSVARILHSISRLNLTIVAVVHQPRYEIFETFDDLLMIAPGGRTAYLGRREGAQKWFEGLGYEFNEKSNPADVLMDVLSGHGVRKGGPVLSSEDLVRAWEERDLEWEEKIVRSGSAKSEDTVEGLAPVTRVEANGNVAEKEKANEEAFYTLAPKLTKERGNYWWWQLIYCHNRSVIQQLRNGSALALEMFVGAFAGFLMGISTMGADGELYKGLYVAPYTLVSPSPNEWLIPLLGLLIGLTVGLAGAPAGVKVFGEEKPVYWREAASGHSRSAYYIGKTISAIYRFTLSALHFSSIYYFIAGPQLPFAKQFLIIYLQFFGVYGLAAIVSMLVRRENANLLAVVVCLFASVFCGYGPTLGQAKNWGVLFIWEMSFNKWGAEAAFSENVAPYAQVYDTAGSARFQGYTLNQVTKDLLMMLAIGFVHRIIAFGLLIGLNRDKQR</sequence>
<dbReference type="PROSITE" id="PS50893">
    <property type="entry name" value="ABC_TRANSPORTER_2"/>
    <property type="match status" value="1"/>
</dbReference>
<comment type="caution">
    <text evidence="10">The sequence shown here is derived from an EMBL/GenBank/DDBJ whole genome shotgun (WGS) entry which is preliminary data.</text>
</comment>
<keyword evidence="11" id="KW-1185">Reference proteome</keyword>
<feature type="transmembrane region" description="Helical" evidence="8">
    <location>
        <begin position="721"/>
        <end position="741"/>
    </location>
</feature>
<dbReference type="PROSITE" id="PS00211">
    <property type="entry name" value="ABC_TRANSPORTER_1"/>
    <property type="match status" value="1"/>
</dbReference>
<evidence type="ECO:0000256" key="5">
    <source>
        <dbReference type="ARBA" id="ARBA00022840"/>
    </source>
</evidence>
<dbReference type="SUPFAM" id="SSF52540">
    <property type="entry name" value="P-loop containing nucleoside triphosphate hydrolases"/>
    <property type="match status" value="1"/>
</dbReference>
<dbReference type="GO" id="GO:0016020">
    <property type="term" value="C:membrane"/>
    <property type="evidence" value="ECO:0007669"/>
    <property type="project" value="UniProtKB-SubCell"/>
</dbReference>
<feature type="transmembrane region" description="Helical" evidence="8">
    <location>
        <begin position="638"/>
        <end position="663"/>
    </location>
</feature>
<feature type="transmembrane region" description="Helical" evidence="8">
    <location>
        <begin position="594"/>
        <end position="615"/>
    </location>
</feature>
<dbReference type="InterPro" id="IPR003593">
    <property type="entry name" value="AAA+_ATPase"/>
</dbReference>
<dbReference type="PANTHER" id="PTHR48041:SF91">
    <property type="entry name" value="ABC TRANSPORTER G FAMILY MEMBER 28"/>
    <property type="match status" value="1"/>
</dbReference>
<protein>
    <recommendedName>
        <fullName evidence="9">ABC transporter domain-containing protein</fullName>
    </recommendedName>
</protein>
<gene>
    <name evidence="10" type="ORF">HK097_011489</name>
</gene>
<keyword evidence="7 8" id="KW-0472">Membrane</keyword>
<feature type="transmembrane region" description="Helical" evidence="8">
    <location>
        <begin position="748"/>
        <end position="766"/>
    </location>
</feature>